<comment type="catalytic activity">
    <reaction evidence="7">
        <text>DNA(n) + a 2'-deoxyribonucleoside 5'-triphosphate = DNA(n+1) + diphosphate</text>
        <dbReference type="Rhea" id="RHEA:22508"/>
        <dbReference type="Rhea" id="RHEA-COMP:17339"/>
        <dbReference type="Rhea" id="RHEA-COMP:17340"/>
        <dbReference type="ChEBI" id="CHEBI:33019"/>
        <dbReference type="ChEBI" id="CHEBI:61560"/>
        <dbReference type="ChEBI" id="CHEBI:173112"/>
        <dbReference type="EC" id="2.7.7.7"/>
    </reaction>
</comment>
<dbReference type="PANTHER" id="PTHR34388:SF1">
    <property type="entry name" value="DNA POLYMERASE III SUBUNIT DELTA"/>
    <property type="match status" value="1"/>
</dbReference>
<dbReference type="GO" id="GO:0003677">
    <property type="term" value="F:DNA binding"/>
    <property type="evidence" value="ECO:0007669"/>
    <property type="project" value="InterPro"/>
</dbReference>
<proteinExistence type="inferred from homology"/>
<dbReference type="InterPro" id="IPR048466">
    <property type="entry name" value="DNA_pol3_delta-like_C"/>
</dbReference>
<keyword evidence="10" id="KW-1185">Reference proteome</keyword>
<evidence type="ECO:0000313" key="9">
    <source>
        <dbReference type="EMBL" id="RLJ71520.1"/>
    </source>
</evidence>
<feature type="domain" description="DNA polymerase III delta subunit-like C-terminal" evidence="8">
    <location>
        <begin position="216"/>
        <end position="334"/>
    </location>
</feature>
<dbReference type="Gene3D" id="1.10.8.60">
    <property type="match status" value="1"/>
</dbReference>
<evidence type="ECO:0000256" key="1">
    <source>
        <dbReference type="ARBA" id="ARBA00012417"/>
    </source>
</evidence>
<dbReference type="RefSeq" id="WP_121012959.1">
    <property type="nucleotide sequence ID" value="NZ_RCCJ01000001.1"/>
</dbReference>
<gene>
    <name evidence="9" type="ORF">BCF55_1822</name>
</gene>
<keyword evidence="4" id="KW-0235">DNA replication</keyword>
<evidence type="ECO:0000313" key="10">
    <source>
        <dbReference type="Proteomes" id="UP000267841"/>
    </source>
</evidence>
<dbReference type="Proteomes" id="UP000267841">
    <property type="component" value="Unassembled WGS sequence"/>
</dbReference>
<comment type="similarity">
    <text evidence="6">Belongs to the DNA polymerase HolA subunit family.</text>
</comment>
<dbReference type="InterPro" id="IPR005790">
    <property type="entry name" value="DNA_polIII_delta"/>
</dbReference>
<sequence>MGYKVLQYQKEVIEKGKVKPLNLIHGEEHFLVRTLIEKLKDKFGENFNLSWGDEIDLEDLYELSSEGSLFSAASEKAILLMNFDEFLKKLGRKRKSVEALTDLLKSLKTTKLFAVVNYKLTNQELSKEPYKTFSELGDIILADKLPTNRIKEIVRKKFEREGGGIEEEALDLLVDTCQGNLMVLKNESEKLLAYADGRKITLEDVRRVCLPWEEYTLFEFVDSFFQKDIGKSLRILRDIYTKDTHALQVMGMLIGYITKLFVVHELLSEGEKLESALDKVGVKHQFAKVKFKGYLDKVPREAARTLIEDIYRLDYSVKVLFVNPEDALEKFTTEYVLS</sequence>
<dbReference type="NCBIfam" id="TIGR01128">
    <property type="entry name" value="holA"/>
    <property type="match status" value="1"/>
</dbReference>
<dbReference type="AlphaFoldDB" id="A0A497XTL8"/>
<comment type="caution">
    <text evidence="9">The sequence shown here is derived from an EMBL/GenBank/DDBJ whole genome shotgun (WGS) entry which is preliminary data.</text>
</comment>
<name>A0A497XTL8_9AQUI</name>
<keyword evidence="2" id="KW-0808">Transferase</keyword>
<keyword evidence="5" id="KW-0239">DNA-directed DNA polymerase</keyword>
<dbReference type="EMBL" id="RCCJ01000001">
    <property type="protein sequence ID" value="RLJ71520.1"/>
    <property type="molecule type" value="Genomic_DNA"/>
</dbReference>
<dbReference type="EC" id="2.7.7.7" evidence="1"/>
<evidence type="ECO:0000256" key="2">
    <source>
        <dbReference type="ARBA" id="ARBA00022679"/>
    </source>
</evidence>
<dbReference type="Gene3D" id="1.20.272.10">
    <property type="match status" value="1"/>
</dbReference>
<dbReference type="OrthoDB" id="10246at2"/>
<protein>
    <recommendedName>
        <fullName evidence="1">DNA-directed DNA polymerase</fullName>
        <ecNumber evidence="1">2.7.7.7</ecNumber>
    </recommendedName>
</protein>
<dbReference type="GO" id="GO:0006261">
    <property type="term" value="P:DNA-templated DNA replication"/>
    <property type="evidence" value="ECO:0007669"/>
    <property type="project" value="TreeGrafter"/>
</dbReference>
<dbReference type="Pfam" id="PF21694">
    <property type="entry name" value="DNA_pol3_delta_C"/>
    <property type="match status" value="1"/>
</dbReference>
<organism evidence="9 10">
    <name type="scientific">Hydrogenivirga caldilitoris</name>
    <dbReference type="NCBI Taxonomy" id="246264"/>
    <lineage>
        <taxon>Bacteria</taxon>
        <taxon>Pseudomonadati</taxon>
        <taxon>Aquificota</taxon>
        <taxon>Aquificia</taxon>
        <taxon>Aquificales</taxon>
        <taxon>Aquificaceae</taxon>
        <taxon>Hydrogenivirga</taxon>
    </lineage>
</organism>
<evidence type="ECO:0000256" key="7">
    <source>
        <dbReference type="ARBA" id="ARBA00049244"/>
    </source>
</evidence>
<dbReference type="PANTHER" id="PTHR34388">
    <property type="entry name" value="DNA POLYMERASE III SUBUNIT DELTA"/>
    <property type="match status" value="1"/>
</dbReference>
<evidence type="ECO:0000256" key="5">
    <source>
        <dbReference type="ARBA" id="ARBA00022932"/>
    </source>
</evidence>
<evidence type="ECO:0000256" key="4">
    <source>
        <dbReference type="ARBA" id="ARBA00022705"/>
    </source>
</evidence>
<evidence type="ECO:0000259" key="8">
    <source>
        <dbReference type="Pfam" id="PF21694"/>
    </source>
</evidence>
<dbReference type="GO" id="GO:0003887">
    <property type="term" value="F:DNA-directed DNA polymerase activity"/>
    <property type="evidence" value="ECO:0007669"/>
    <property type="project" value="UniProtKB-KW"/>
</dbReference>
<dbReference type="Gene3D" id="3.40.50.300">
    <property type="entry name" value="P-loop containing nucleotide triphosphate hydrolases"/>
    <property type="match status" value="1"/>
</dbReference>
<dbReference type="GO" id="GO:0009360">
    <property type="term" value="C:DNA polymerase III complex"/>
    <property type="evidence" value="ECO:0007669"/>
    <property type="project" value="TreeGrafter"/>
</dbReference>
<evidence type="ECO:0000256" key="6">
    <source>
        <dbReference type="ARBA" id="ARBA00034754"/>
    </source>
</evidence>
<keyword evidence="3" id="KW-0548">Nucleotidyltransferase</keyword>
<dbReference type="SUPFAM" id="SSF48019">
    <property type="entry name" value="post-AAA+ oligomerization domain-like"/>
    <property type="match status" value="1"/>
</dbReference>
<reference evidence="9 10" key="1">
    <citation type="submission" date="2018-10" db="EMBL/GenBank/DDBJ databases">
        <title>Genomic Encyclopedia of Archaeal and Bacterial Type Strains, Phase II (KMG-II): from individual species to whole genera.</title>
        <authorList>
            <person name="Goeker M."/>
        </authorList>
    </citation>
    <scope>NUCLEOTIDE SEQUENCE [LARGE SCALE GENOMIC DNA]</scope>
    <source>
        <strain evidence="9 10">DSM 16510</strain>
    </source>
</reference>
<evidence type="ECO:0000256" key="3">
    <source>
        <dbReference type="ARBA" id="ARBA00022695"/>
    </source>
</evidence>
<dbReference type="SUPFAM" id="SSF52540">
    <property type="entry name" value="P-loop containing nucleoside triphosphate hydrolases"/>
    <property type="match status" value="1"/>
</dbReference>
<dbReference type="InterPro" id="IPR008921">
    <property type="entry name" value="DNA_pol3_clamp-load_cplx_C"/>
</dbReference>
<accession>A0A497XTL8</accession>
<dbReference type="InterPro" id="IPR027417">
    <property type="entry name" value="P-loop_NTPase"/>
</dbReference>